<dbReference type="SUPFAM" id="SSF52172">
    <property type="entry name" value="CheY-like"/>
    <property type="match status" value="1"/>
</dbReference>
<evidence type="ECO:0000259" key="4">
    <source>
        <dbReference type="PROSITE" id="PS50043"/>
    </source>
</evidence>
<dbReference type="Pfam" id="PF00196">
    <property type="entry name" value="GerE"/>
    <property type="match status" value="1"/>
</dbReference>
<dbReference type="GO" id="GO:0006355">
    <property type="term" value="P:regulation of DNA-templated transcription"/>
    <property type="evidence" value="ECO:0007669"/>
    <property type="project" value="InterPro"/>
</dbReference>
<keyword evidence="1 3" id="KW-0597">Phosphoprotein</keyword>
<comment type="caution">
    <text evidence="6">The sequence shown here is derived from an EMBL/GenBank/DDBJ whole genome shotgun (WGS) entry which is preliminary data.</text>
</comment>
<evidence type="ECO:0000259" key="5">
    <source>
        <dbReference type="PROSITE" id="PS50110"/>
    </source>
</evidence>
<dbReference type="SUPFAM" id="SSF46894">
    <property type="entry name" value="C-terminal effector domain of the bipartite response regulators"/>
    <property type="match status" value="1"/>
</dbReference>
<evidence type="ECO:0000256" key="1">
    <source>
        <dbReference type="ARBA" id="ARBA00022553"/>
    </source>
</evidence>
<dbReference type="InterPro" id="IPR058245">
    <property type="entry name" value="NreC/VraR/RcsB-like_REC"/>
</dbReference>
<dbReference type="Proteomes" id="UP000530928">
    <property type="component" value="Unassembled WGS sequence"/>
</dbReference>
<dbReference type="RefSeq" id="WP_181607314.1">
    <property type="nucleotide sequence ID" value="NZ_BAABAM010000001.1"/>
</dbReference>
<dbReference type="InterPro" id="IPR001789">
    <property type="entry name" value="Sig_transdc_resp-reg_receiver"/>
</dbReference>
<accession>A0A7W0HMW3</accession>
<dbReference type="AlphaFoldDB" id="A0A7W0HMW3"/>
<sequence length="215" mass="23335">MNIRVVIVDDYPLYVTGVKTALSDISDIEVIGDADTVTATVELCRDNPPDIVLVDLELHSDPGAGVDLIGRLSAELPHTRFVVLSQYRERSRIAAAVTAGACGFLHKESSRSVLVQAIRAVAEGIHVLDPSLGDHFREAFGQPPRPFPELSDRLHQVLELLAAGYGYSRIADTLHLAPGTVRNLVTQLVHALGVRNKEEAVVQARERGLGTHLQV</sequence>
<dbReference type="GO" id="GO:0000160">
    <property type="term" value="P:phosphorelay signal transduction system"/>
    <property type="evidence" value="ECO:0007669"/>
    <property type="project" value="InterPro"/>
</dbReference>
<dbReference type="PANTHER" id="PTHR43214:SF43">
    <property type="entry name" value="TWO-COMPONENT RESPONSE REGULATOR"/>
    <property type="match status" value="1"/>
</dbReference>
<protein>
    <submittedName>
        <fullName evidence="6">DNA-binding NarL/FixJ family response regulator</fullName>
    </submittedName>
</protein>
<keyword evidence="7" id="KW-1185">Reference proteome</keyword>
<feature type="domain" description="HTH luxR-type" evidence="4">
    <location>
        <begin position="143"/>
        <end position="208"/>
    </location>
</feature>
<evidence type="ECO:0000313" key="6">
    <source>
        <dbReference type="EMBL" id="MBA2888866.1"/>
    </source>
</evidence>
<gene>
    <name evidence="6" type="ORF">HNR30_000201</name>
</gene>
<proteinExistence type="predicted"/>
<organism evidence="6 7">
    <name type="scientific">Nonomuraea soli</name>
    <dbReference type="NCBI Taxonomy" id="1032476"/>
    <lineage>
        <taxon>Bacteria</taxon>
        <taxon>Bacillati</taxon>
        <taxon>Actinomycetota</taxon>
        <taxon>Actinomycetes</taxon>
        <taxon>Streptosporangiales</taxon>
        <taxon>Streptosporangiaceae</taxon>
        <taxon>Nonomuraea</taxon>
    </lineage>
</organism>
<dbReference type="InterPro" id="IPR016032">
    <property type="entry name" value="Sig_transdc_resp-reg_C-effctor"/>
</dbReference>
<dbReference type="Gene3D" id="3.40.50.2300">
    <property type="match status" value="1"/>
</dbReference>
<feature type="modified residue" description="4-aspartylphosphate" evidence="3">
    <location>
        <position position="55"/>
    </location>
</feature>
<evidence type="ECO:0000256" key="2">
    <source>
        <dbReference type="ARBA" id="ARBA00023125"/>
    </source>
</evidence>
<dbReference type="PROSITE" id="PS50043">
    <property type="entry name" value="HTH_LUXR_2"/>
    <property type="match status" value="1"/>
</dbReference>
<dbReference type="InterPro" id="IPR011006">
    <property type="entry name" value="CheY-like_superfamily"/>
</dbReference>
<dbReference type="EMBL" id="JACDUR010000001">
    <property type="protein sequence ID" value="MBA2888866.1"/>
    <property type="molecule type" value="Genomic_DNA"/>
</dbReference>
<dbReference type="GO" id="GO:0003677">
    <property type="term" value="F:DNA binding"/>
    <property type="evidence" value="ECO:0007669"/>
    <property type="project" value="UniProtKB-KW"/>
</dbReference>
<dbReference type="CDD" id="cd17535">
    <property type="entry name" value="REC_NarL-like"/>
    <property type="match status" value="1"/>
</dbReference>
<dbReference type="InterPro" id="IPR000792">
    <property type="entry name" value="Tscrpt_reg_LuxR_C"/>
</dbReference>
<dbReference type="SMART" id="SM00421">
    <property type="entry name" value="HTH_LUXR"/>
    <property type="match status" value="1"/>
</dbReference>
<feature type="domain" description="Response regulatory" evidence="5">
    <location>
        <begin position="4"/>
        <end position="122"/>
    </location>
</feature>
<keyword evidence="2 6" id="KW-0238">DNA-binding</keyword>
<dbReference type="CDD" id="cd06170">
    <property type="entry name" value="LuxR_C_like"/>
    <property type="match status" value="1"/>
</dbReference>
<evidence type="ECO:0000313" key="7">
    <source>
        <dbReference type="Proteomes" id="UP000530928"/>
    </source>
</evidence>
<dbReference type="PROSITE" id="PS50110">
    <property type="entry name" value="RESPONSE_REGULATORY"/>
    <property type="match status" value="1"/>
</dbReference>
<dbReference type="PANTHER" id="PTHR43214">
    <property type="entry name" value="TWO-COMPONENT RESPONSE REGULATOR"/>
    <property type="match status" value="1"/>
</dbReference>
<dbReference type="InterPro" id="IPR039420">
    <property type="entry name" value="WalR-like"/>
</dbReference>
<name>A0A7W0HMW3_9ACTN</name>
<dbReference type="SMART" id="SM00448">
    <property type="entry name" value="REC"/>
    <property type="match status" value="1"/>
</dbReference>
<dbReference type="Pfam" id="PF00072">
    <property type="entry name" value="Response_reg"/>
    <property type="match status" value="1"/>
</dbReference>
<evidence type="ECO:0000256" key="3">
    <source>
        <dbReference type="PROSITE-ProRule" id="PRU00169"/>
    </source>
</evidence>
<reference evidence="6 7" key="1">
    <citation type="submission" date="2020-07" db="EMBL/GenBank/DDBJ databases">
        <title>Genomic Encyclopedia of Type Strains, Phase IV (KMG-IV): sequencing the most valuable type-strain genomes for metagenomic binning, comparative biology and taxonomic classification.</title>
        <authorList>
            <person name="Goeker M."/>
        </authorList>
    </citation>
    <scope>NUCLEOTIDE SEQUENCE [LARGE SCALE GENOMIC DNA]</scope>
    <source>
        <strain evidence="6 7">DSM 45533</strain>
    </source>
</reference>